<dbReference type="GO" id="GO:0010087">
    <property type="term" value="P:phloem or xylem histogenesis"/>
    <property type="evidence" value="ECO:0007669"/>
    <property type="project" value="TreeGrafter"/>
</dbReference>
<feature type="compositionally biased region" description="Polar residues" evidence="1">
    <location>
        <begin position="88"/>
        <end position="100"/>
    </location>
</feature>
<evidence type="ECO:0000256" key="1">
    <source>
        <dbReference type="SAM" id="MobiDB-lite"/>
    </source>
</evidence>
<dbReference type="Pfam" id="PF05703">
    <property type="entry name" value="Auxin_canalis"/>
    <property type="match status" value="1"/>
</dbReference>
<dbReference type="AlphaFoldDB" id="A0A1J3CVB0"/>
<evidence type="ECO:0000313" key="3">
    <source>
        <dbReference type="EMBL" id="JAU11761.1"/>
    </source>
</evidence>
<sequence>MSSALASASELLASHCIELAELSGVGQDRVVSAVRSAVDVRGPGDLLTLTAAAATALRGEAALRARLPKEAKNNAAISPSERALPETNDCSSTTDEQISVQGVEESDLPCTGELMQCTRT</sequence>
<dbReference type="InterPro" id="IPR040269">
    <property type="entry name" value="VAB"/>
</dbReference>
<gene>
    <name evidence="3" type="ORF">GA_TR3451_c5_g1_i1_g.11180</name>
</gene>
<protein>
    <recommendedName>
        <fullName evidence="2">VAN3-binding protein-like auxin canalisation domain-containing protein</fullName>
    </recommendedName>
</protein>
<dbReference type="GO" id="GO:0010305">
    <property type="term" value="P:leaf vascular tissue pattern formation"/>
    <property type="evidence" value="ECO:0007669"/>
    <property type="project" value="TreeGrafter"/>
</dbReference>
<dbReference type="EMBL" id="GEVI01020559">
    <property type="protein sequence ID" value="JAU11761.1"/>
    <property type="molecule type" value="Transcribed_RNA"/>
</dbReference>
<dbReference type="PANTHER" id="PTHR31351">
    <property type="entry name" value="EXPRESSED PROTEIN"/>
    <property type="match status" value="1"/>
</dbReference>
<feature type="domain" description="VAN3-binding protein-like auxin canalisation" evidence="2">
    <location>
        <begin position="2"/>
        <end position="82"/>
    </location>
</feature>
<proteinExistence type="predicted"/>
<organism evidence="3">
    <name type="scientific">Noccaea caerulescens</name>
    <name type="common">Alpine penny-cress</name>
    <name type="synonym">Thlaspi caerulescens</name>
    <dbReference type="NCBI Taxonomy" id="107243"/>
    <lineage>
        <taxon>Eukaryota</taxon>
        <taxon>Viridiplantae</taxon>
        <taxon>Streptophyta</taxon>
        <taxon>Embryophyta</taxon>
        <taxon>Tracheophyta</taxon>
        <taxon>Spermatophyta</taxon>
        <taxon>Magnoliopsida</taxon>
        <taxon>eudicotyledons</taxon>
        <taxon>Gunneridae</taxon>
        <taxon>Pentapetalae</taxon>
        <taxon>rosids</taxon>
        <taxon>malvids</taxon>
        <taxon>Brassicales</taxon>
        <taxon>Brassicaceae</taxon>
        <taxon>Coluteocarpeae</taxon>
        <taxon>Noccaea</taxon>
    </lineage>
</organism>
<name>A0A1J3CVB0_NOCCA</name>
<reference evidence="3" key="1">
    <citation type="submission" date="2016-07" db="EMBL/GenBank/DDBJ databases">
        <title>De novo transcriptome assembly of four accessions of the metal hyperaccumulator plant Noccaea caerulescens.</title>
        <authorList>
            <person name="Blande D."/>
            <person name="Halimaa P."/>
            <person name="Tervahauta A.I."/>
            <person name="Aarts M.G."/>
            <person name="Karenlampi S.O."/>
        </authorList>
    </citation>
    <scope>NUCLEOTIDE SEQUENCE</scope>
</reference>
<evidence type="ECO:0000259" key="2">
    <source>
        <dbReference type="Pfam" id="PF05703"/>
    </source>
</evidence>
<dbReference type="GO" id="GO:0009734">
    <property type="term" value="P:auxin-activated signaling pathway"/>
    <property type="evidence" value="ECO:0007669"/>
    <property type="project" value="TreeGrafter"/>
</dbReference>
<feature type="region of interest" description="Disordered" evidence="1">
    <location>
        <begin position="72"/>
        <end position="104"/>
    </location>
</feature>
<dbReference type="PANTHER" id="PTHR31351:SF22">
    <property type="entry name" value="PH DOMAIN-CONTAINING PROTEIN"/>
    <property type="match status" value="1"/>
</dbReference>
<accession>A0A1J3CVB0</accession>
<dbReference type="InterPro" id="IPR008546">
    <property type="entry name" value="VAN3-bd-like_auxin_canal"/>
</dbReference>